<dbReference type="Pfam" id="PF01759">
    <property type="entry name" value="NTR"/>
    <property type="match status" value="1"/>
</dbReference>
<keyword evidence="14" id="KW-1185">Reference proteome</keyword>
<comment type="subcellular location">
    <subcellularLocation>
        <location evidence="1">Secreted</location>
    </subcellularLocation>
</comment>
<dbReference type="GO" id="GO:0030154">
    <property type="term" value="P:cell differentiation"/>
    <property type="evidence" value="ECO:0007669"/>
    <property type="project" value="UniProtKB-KW"/>
</dbReference>
<evidence type="ECO:0000256" key="3">
    <source>
        <dbReference type="ARBA" id="ARBA00022473"/>
    </source>
</evidence>
<dbReference type="PROSITE" id="PS50189">
    <property type="entry name" value="NTR"/>
    <property type="match status" value="1"/>
</dbReference>
<organism evidence="13 14">
    <name type="scientific">Crocodylus porosus</name>
    <name type="common">Saltwater crocodile</name>
    <name type="synonym">Estuarine crocodile</name>
    <dbReference type="NCBI Taxonomy" id="8502"/>
    <lineage>
        <taxon>Eukaryota</taxon>
        <taxon>Metazoa</taxon>
        <taxon>Chordata</taxon>
        <taxon>Craniata</taxon>
        <taxon>Vertebrata</taxon>
        <taxon>Euteleostomi</taxon>
        <taxon>Archelosauria</taxon>
        <taxon>Archosauria</taxon>
        <taxon>Crocodylia</taxon>
        <taxon>Longirostres</taxon>
        <taxon>Crocodylidae</taxon>
        <taxon>Crocodylus</taxon>
    </lineage>
</organism>
<dbReference type="PANTHER" id="PTHR11309:SF149">
    <property type="entry name" value="SECRETED FRIZZLED-RELATED PROTEIN 2-LIKE"/>
    <property type="match status" value="1"/>
</dbReference>
<evidence type="ECO:0000256" key="5">
    <source>
        <dbReference type="ARBA" id="ARBA00022687"/>
    </source>
</evidence>
<comment type="caution">
    <text evidence="10">Lacks conserved residue(s) required for the propagation of feature annotation.</text>
</comment>
<evidence type="ECO:0000256" key="6">
    <source>
        <dbReference type="ARBA" id="ARBA00022729"/>
    </source>
</evidence>
<dbReference type="AlphaFoldDB" id="A0A7M4FH99"/>
<evidence type="ECO:0000313" key="13">
    <source>
        <dbReference type="Ensembl" id="ENSCPRP00005024198.1"/>
    </source>
</evidence>
<dbReference type="SMART" id="SM00063">
    <property type="entry name" value="FRI"/>
    <property type="match status" value="1"/>
</dbReference>
<keyword evidence="4" id="KW-0964">Secreted</keyword>
<proteinExistence type="inferred from homology"/>
<evidence type="ECO:0000256" key="9">
    <source>
        <dbReference type="ARBA" id="ARBA00070239"/>
    </source>
</evidence>
<reference evidence="13" key="1">
    <citation type="submission" date="2025-08" db="UniProtKB">
        <authorList>
            <consortium name="Ensembl"/>
        </authorList>
    </citation>
    <scope>IDENTIFICATION</scope>
</reference>
<dbReference type="InterPro" id="IPR008993">
    <property type="entry name" value="TIMP-like_OB-fold"/>
</dbReference>
<evidence type="ECO:0000313" key="14">
    <source>
        <dbReference type="Proteomes" id="UP000594220"/>
    </source>
</evidence>
<dbReference type="FunFam" id="2.40.50.120:FF:000006">
    <property type="entry name" value="Secreted frizzled-related protein 2"/>
    <property type="match status" value="1"/>
</dbReference>
<dbReference type="InterPro" id="IPR015526">
    <property type="entry name" value="Frizzled/SFRP"/>
</dbReference>
<evidence type="ECO:0000256" key="10">
    <source>
        <dbReference type="PROSITE-ProRule" id="PRU00090"/>
    </source>
</evidence>
<feature type="disulfide bond" evidence="10">
    <location>
        <begin position="296"/>
        <end position="320"/>
    </location>
</feature>
<dbReference type="GO" id="GO:0005615">
    <property type="term" value="C:extracellular space"/>
    <property type="evidence" value="ECO:0007669"/>
    <property type="project" value="TreeGrafter"/>
</dbReference>
<dbReference type="Ensembl" id="ENSCPRT00005028248.1">
    <property type="protein sequence ID" value="ENSCPRP00005024198.1"/>
    <property type="gene ID" value="ENSCPRG00005016801.1"/>
</dbReference>
<dbReference type="Pfam" id="PF01392">
    <property type="entry name" value="Fz"/>
    <property type="match status" value="1"/>
</dbReference>
<evidence type="ECO:0000259" key="12">
    <source>
        <dbReference type="PROSITE" id="PS50189"/>
    </source>
</evidence>
<feature type="domain" description="FZ" evidence="11">
    <location>
        <begin position="213"/>
        <end position="333"/>
    </location>
</feature>
<name>A0A7M4FH99_CROPO</name>
<keyword evidence="8 10" id="KW-1015">Disulfide bond</keyword>
<gene>
    <name evidence="13" type="primary">LOC109306862</name>
</gene>
<evidence type="ECO:0000256" key="1">
    <source>
        <dbReference type="ARBA" id="ARBA00004613"/>
    </source>
</evidence>
<keyword evidence="3" id="KW-0217">Developmental protein</keyword>
<evidence type="ECO:0000256" key="8">
    <source>
        <dbReference type="ARBA" id="ARBA00023157"/>
    </source>
</evidence>
<evidence type="ECO:0000256" key="4">
    <source>
        <dbReference type="ARBA" id="ARBA00022525"/>
    </source>
</evidence>
<dbReference type="InterPro" id="IPR036790">
    <property type="entry name" value="Frizzled_dom_sf"/>
</dbReference>
<dbReference type="SUPFAM" id="SSF63501">
    <property type="entry name" value="Frizzled cysteine-rich domain"/>
    <property type="match status" value="1"/>
</dbReference>
<accession>A0A7M4FH99</accession>
<sequence>MAFMQDKEQGSGVCTGKFLHTRGLLHRTRHGTRTCLGASDLWLSCSLPLPPGLVEQHVHAPCFPISLTAAPSCWRCPFLGWGFPAVKPPPPPRTFVLKAWDPNLSFAEDKHPGLELKKVRLCTLEKRLWVPEGGTCLELLGPGPEEAASPGSKHRSLCTRSGSFPDSPANVGNPAACVLLLLQSPMAALLPLALLLPGCAWALAAPFPFPAGSRRSSCKPIPRGMALCHGVGYTEMRLPNLLGHDSMKEALQQASSWAPLLSKNCHGDAKKFLCSLFAPVCLSELGEPVSPCRALCEEVRDGCAPVMAAFGFPWPDMFNCSRFPQGDELCVPPAGPGDRPSLLKEDAVCTACVSFGQNEKEFLENFCSQDFALRMSIKALSYVDGDLKVIPELKSRTLYKQKGWSEEEQRQPVLWLMDGEACTCEELRGPSSVLLAMGHRVADRLVLSWVRRWQRGDKELKRLSRAVRKLQC</sequence>
<keyword evidence="7" id="KW-0221">Differentiation</keyword>
<dbReference type="GO" id="GO:0060070">
    <property type="term" value="P:canonical Wnt signaling pathway"/>
    <property type="evidence" value="ECO:0007669"/>
    <property type="project" value="TreeGrafter"/>
</dbReference>
<evidence type="ECO:0000256" key="2">
    <source>
        <dbReference type="ARBA" id="ARBA00010054"/>
    </source>
</evidence>
<dbReference type="Gene3D" id="2.40.50.120">
    <property type="match status" value="1"/>
</dbReference>
<evidence type="ECO:0000259" key="11">
    <source>
        <dbReference type="PROSITE" id="PS50038"/>
    </source>
</evidence>
<dbReference type="PROSITE" id="PS50038">
    <property type="entry name" value="FZ"/>
    <property type="match status" value="1"/>
</dbReference>
<evidence type="ECO:0000256" key="7">
    <source>
        <dbReference type="ARBA" id="ARBA00022782"/>
    </source>
</evidence>
<dbReference type="InterPro" id="IPR001134">
    <property type="entry name" value="Netrin_domain"/>
</dbReference>
<comment type="similarity">
    <text evidence="2">Belongs to the secreted frizzled-related protein (sFRP) family.</text>
</comment>
<dbReference type="InterPro" id="IPR018933">
    <property type="entry name" value="Netrin_module_non-TIMP"/>
</dbReference>
<dbReference type="SUPFAM" id="SSF50242">
    <property type="entry name" value="TIMP-like"/>
    <property type="match status" value="1"/>
</dbReference>
<dbReference type="Gene3D" id="1.10.2000.10">
    <property type="entry name" value="Frizzled cysteine-rich domain"/>
    <property type="match status" value="1"/>
</dbReference>
<dbReference type="GO" id="GO:0035567">
    <property type="term" value="P:non-canonical Wnt signaling pathway"/>
    <property type="evidence" value="ECO:0007669"/>
    <property type="project" value="TreeGrafter"/>
</dbReference>
<dbReference type="CDD" id="cd03580">
    <property type="entry name" value="NTR_Sfrp1_like"/>
    <property type="match status" value="1"/>
</dbReference>
<dbReference type="GO" id="GO:0017147">
    <property type="term" value="F:Wnt-protein binding"/>
    <property type="evidence" value="ECO:0007669"/>
    <property type="project" value="TreeGrafter"/>
</dbReference>
<keyword evidence="5" id="KW-0879">Wnt signaling pathway</keyword>
<dbReference type="GeneTree" id="ENSGT00940000156432"/>
<feature type="disulfide bond" evidence="10">
    <location>
        <begin position="228"/>
        <end position="274"/>
    </location>
</feature>
<keyword evidence="6" id="KW-0732">Signal</keyword>
<dbReference type="InterPro" id="IPR020067">
    <property type="entry name" value="Frizzled_dom"/>
</dbReference>
<dbReference type="Proteomes" id="UP000594220">
    <property type="component" value="Unplaced"/>
</dbReference>
<feature type="domain" description="NTR" evidence="12">
    <location>
        <begin position="349"/>
        <end position="472"/>
    </location>
</feature>
<dbReference type="PANTHER" id="PTHR11309">
    <property type="entry name" value="FRIZZLED"/>
    <property type="match status" value="1"/>
</dbReference>
<protein>
    <recommendedName>
        <fullName evidence="9">Secreted frizzled-related protein 2</fullName>
    </recommendedName>
</protein>
<reference evidence="13" key="2">
    <citation type="submission" date="2025-09" db="UniProtKB">
        <authorList>
            <consortium name="Ensembl"/>
        </authorList>
    </citation>
    <scope>IDENTIFICATION</scope>
</reference>
<feature type="disulfide bond" evidence="10">
    <location>
        <begin position="265"/>
        <end position="303"/>
    </location>
</feature>
<dbReference type="FunFam" id="1.10.2000.10:FF:000001">
    <property type="entry name" value="secreted frizzled-related protein 2"/>
    <property type="match status" value="1"/>
</dbReference>